<dbReference type="SMART" id="SM00800">
    <property type="entry name" value="uDENN"/>
    <property type="match status" value="1"/>
</dbReference>
<evidence type="ECO:0000313" key="8">
    <source>
        <dbReference type="Proteomes" id="UP001159427"/>
    </source>
</evidence>
<dbReference type="Pfam" id="PF03455">
    <property type="entry name" value="dDENN"/>
    <property type="match status" value="1"/>
</dbReference>
<accession>A0ABN8PW01</accession>
<feature type="compositionally biased region" description="Polar residues" evidence="4">
    <location>
        <begin position="434"/>
        <end position="443"/>
    </location>
</feature>
<dbReference type="PANTHER" id="PTHR46070">
    <property type="entry name" value="PINSTRIPE, ISOFORM A"/>
    <property type="match status" value="1"/>
</dbReference>
<dbReference type="Gene3D" id="1.20.58.900">
    <property type="match status" value="3"/>
</dbReference>
<proteinExistence type="predicted"/>
<dbReference type="InterPro" id="IPR005113">
    <property type="entry name" value="uDENN_dom"/>
</dbReference>
<evidence type="ECO:0008006" key="9">
    <source>
        <dbReference type="Google" id="ProtNLM"/>
    </source>
</evidence>
<dbReference type="Gene3D" id="2.60.60.20">
    <property type="entry name" value="PLAT/LH2 domain"/>
    <property type="match status" value="1"/>
</dbReference>
<feature type="domain" description="UDENN" evidence="5">
    <location>
        <begin position="28"/>
        <end position="665"/>
    </location>
</feature>
<dbReference type="PROSITE" id="PS50211">
    <property type="entry name" value="DENN"/>
    <property type="match status" value="1"/>
</dbReference>
<reference evidence="7 8" key="1">
    <citation type="submission" date="2022-05" db="EMBL/GenBank/DDBJ databases">
        <authorList>
            <consortium name="Genoscope - CEA"/>
            <person name="William W."/>
        </authorList>
    </citation>
    <scope>NUCLEOTIDE SEQUENCE [LARGE SCALE GENOMIC DNA]</scope>
</reference>
<evidence type="ECO:0000256" key="2">
    <source>
        <dbReference type="ARBA" id="ARBA00022737"/>
    </source>
</evidence>
<feature type="compositionally biased region" description="Basic residues" evidence="4">
    <location>
        <begin position="753"/>
        <end position="764"/>
    </location>
</feature>
<sequence>MSSSSAGQRFADYFAVSGLDLVTGLEADQLSGDSLHISPLERSFKAKVLMHFPSNVEWNPFDEDAVRMLCLPQGLTFKKESEPHEPSFHSFLITREDGSRVYGCALNFYEVVNDPQICKAMDTLQAMHEAELAIVKSRSRSKSPVFITTDNAGSMETLSHSDHLNTSSELLNISNKRTFNINKDTLLVSKSICIIMPLPFISAGKFFLEQLYNAAQNEKLLSLPLESYIYNLLYEVPLPPAGKTMRFSCNDLTITCQRPGMNELPLFDYSFKAFFTLLGTENIVKLFTCTLLEQQILLLSNDFHKFMLVAESITSVLFPFIWQHVYVPILPAALSHFLDAPVPFLIGIYCASEEDKTNLALPSEASLCLVDIENCKVTTPEDLPVFPDEQELIEELNDAVKRFNIHLPNDGDISMPGSGVNSLENSLEISQNCTFNGSSDYETGSNSGSPPVSRSPRSQSPHSNSPNSGSPRSQSPALEARKIKYKESPKRSQKTKARRSDCKVTKSKSSTSLDVSKNPRLQAIAAIAERTGIIAPISTVASNLEKSVSDTQLQQFTDNENDFVLGDVAKEIPRRQQHENEFNAAIREIFANRFTQLLLEYESFVIQPKQDLEDWTSNREQMQNFDKASFLSDQPTQFLPFLSPFTETQMFASFIDMKIMGTWEDLDPRLAVFDQRVESLKSRLGITRSPSYEKCMTLNNTVQVLLRRSNSVDHMATQPHQLNLSGKKVSSSGYFMSLDTSVLSDGPNSKSGHQSKVKWRKKSRQQQQSEHIFLNTTQDGKKMRDKLASSIKKYMQESKAKSSQLGDMALESTQSGFIQKLLKECKTKVKKILVQKMGQEAVDLGHDANVSGVEENTLIASLCDLLERVWSHGLTTREGKSALWSHLLAFQRECEEVEEVAPTYSQDTNSLSPLAAAKEADKQSQLKRRCTSPDISNMLQSIQLSQQQPTVSSVLADMSHVQGMHEIKTDIGHARAWIRLALEKKVLSKHLKQVLLNSELLRDRYKVYAFLLTEEEKEQFLYHLLSLTAVDFFCFTNGFQNTGLSSTIALRRGQQMNPLANVRHLTETKFLRVHYRFSLIFCCLLFLKGYSAGLFIEQIIVKNEVTSHIYRFSCGRWLAKNMDDGSTERLLVAELMKTKGTVEDGNLAEVCRLSPQRRSPVLSRKNREKIRIPEVQERVADAVNNIVKHFYKPEKERGNLTYLLCGDGGLCQALEQVFQCGFRSSRLFRNNFFIWDILEKGQQYLTSVEEDSGQPDHVKRARKTFCTVITRINNASQSIGKDGKFQSFVCLGARDHLLHDWFELLSTCPATTNMYDTPSFFRDTTLVQFLVDLLQTLMEFNITLEASLLKGIS</sequence>
<dbReference type="Gene3D" id="3.40.50.11500">
    <property type="match status" value="1"/>
</dbReference>
<feature type="domain" description="RUN" evidence="6">
    <location>
        <begin position="853"/>
        <end position="1040"/>
    </location>
</feature>
<feature type="region of interest" description="Disordered" evidence="4">
    <location>
        <begin position="744"/>
        <end position="769"/>
    </location>
</feature>
<dbReference type="SMART" id="SM00799">
    <property type="entry name" value="DENN"/>
    <property type="match status" value="1"/>
</dbReference>
<evidence type="ECO:0000256" key="4">
    <source>
        <dbReference type="SAM" id="MobiDB-lite"/>
    </source>
</evidence>
<dbReference type="SMART" id="SM00801">
    <property type="entry name" value="dDENN"/>
    <property type="match status" value="1"/>
</dbReference>
<evidence type="ECO:0000259" key="6">
    <source>
        <dbReference type="PROSITE" id="PS50826"/>
    </source>
</evidence>
<keyword evidence="8" id="KW-1185">Reference proteome</keyword>
<dbReference type="InterPro" id="IPR004012">
    <property type="entry name" value="Run_dom"/>
</dbReference>
<evidence type="ECO:0000256" key="3">
    <source>
        <dbReference type="ARBA" id="ARBA00023136"/>
    </source>
</evidence>
<dbReference type="Pfam" id="PF02759">
    <property type="entry name" value="RUN"/>
    <property type="match status" value="2"/>
</dbReference>
<dbReference type="CDD" id="cd17677">
    <property type="entry name" value="RUN1_DENND5"/>
    <property type="match status" value="1"/>
</dbReference>
<dbReference type="SUPFAM" id="SSF140741">
    <property type="entry name" value="RUN domain-like"/>
    <property type="match status" value="2"/>
</dbReference>
<keyword evidence="3" id="KW-0472">Membrane</keyword>
<feature type="compositionally biased region" description="Low complexity" evidence="4">
    <location>
        <begin position="444"/>
        <end position="476"/>
    </location>
</feature>
<organism evidence="7 8">
    <name type="scientific">Porites evermanni</name>
    <dbReference type="NCBI Taxonomy" id="104178"/>
    <lineage>
        <taxon>Eukaryota</taxon>
        <taxon>Metazoa</taxon>
        <taxon>Cnidaria</taxon>
        <taxon>Anthozoa</taxon>
        <taxon>Hexacorallia</taxon>
        <taxon>Scleractinia</taxon>
        <taxon>Fungiina</taxon>
        <taxon>Poritidae</taxon>
        <taxon>Porites</taxon>
    </lineage>
</organism>
<evidence type="ECO:0000256" key="1">
    <source>
        <dbReference type="ARBA" id="ARBA00004370"/>
    </source>
</evidence>
<dbReference type="InterPro" id="IPR037213">
    <property type="entry name" value="Run_dom_sf"/>
</dbReference>
<dbReference type="Proteomes" id="UP001159427">
    <property type="component" value="Unassembled WGS sequence"/>
</dbReference>
<dbReference type="InterPro" id="IPR037516">
    <property type="entry name" value="Tripartite_DENN"/>
</dbReference>
<name>A0ABN8PW01_9CNID</name>
<comment type="subcellular location">
    <subcellularLocation>
        <location evidence="1">Membrane</location>
    </subcellularLocation>
</comment>
<dbReference type="CDD" id="cd17678">
    <property type="entry name" value="RUN2_DENND5"/>
    <property type="match status" value="1"/>
</dbReference>
<protein>
    <recommendedName>
        <fullName evidence="9">DENN domain-containing protein 5A</fullName>
    </recommendedName>
</protein>
<feature type="region of interest" description="Disordered" evidence="4">
    <location>
        <begin position="434"/>
        <end position="513"/>
    </location>
</feature>
<evidence type="ECO:0000259" key="5">
    <source>
        <dbReference type="PROSITE" id="PS50211"/>
    </source>
</evidence>
<dbReference type="Pfam" id="PF03456">
    <property type="entry name" value="uDENN"/>
    <property type="match status" value="1"/>
</dbReference>
<evidence type="ECO:0000313" key="7">
    <source>
        <dbReference type="EMBL" id="CAH3152060.1"/>
    </source>
</evidence>
<feature type="compositionally biased region" description="Basic and acidic residues" evidence="4">
    <location>
        <begin position="479"/>
        <end position="490"/>
    </location>
</feature>
<dbReference type="EMBL" id="CALNXI010001026">
    <property type="protein sequence ID" value="CAH3152060.1"/>
    <property type="molecule type" value="Genomic_DNA"/>
</dbReference>
<keyword evidence="2" id="KW-0677">Repeat</keyword>
<dbReference type="Gene3D" id="3.30.450.200">
    <property type="match status" value="1"/>
</dbReference>
<comment type="caution">
    <text evidence="7">The sequence shown here is derived from an EMBL/GenBank/DDBJ whole genome shotgun (WGS) entry which is preliminary data.</text>
</comment>
<dbReference type="InterPro" id="IPR047278">
    <property type="entry name" value="DEN5A/B"/>
</dbReference>
<dbReference type="PROSITE" id="PS50826">
    <property type="entry name" value="RUN"/>
    <property type="match status" value="2"/>
</dbReference>
<dbReference type="SMART" id="SM00593">
    <property type="entry name" value="RUN"/>
    <property type="match status" value="2"/>
</dbReference>
<feature type="domain" description="RUN" evidence="6">
    <location>
        <begin position="1201"/>
        <end position="1349"/>
    </location>
</feature>
<dbReference type="Pfam" id="PF02141">
    <property type="entry name" value="DENN"/>
    <property type="match status" value="1"/>
</dbReference>
<dbReference type="InterPro" id="IPR001194">
    <property type="entry name" value="cDENN_dom"/>
</dbReference>
<dbReference type="PANTHER" id="PTHR46070:SF1">
    <property type="entry name" value="PINSTRIPE, ISOFORM A"/>
    <property type="match status" value="1"/>
</dbReference>
<dbReference type="InterPro" id="IPR005112">
    <property type="entry name" value="dDENN_dom"/>
</dbReference>
<gene>
    <name evidence="7" type="ORF">PEVE_00000632</name>
</gene>
<dbReference type="InterPro" id="IPR043153">
    <property type="entry name" value="DENN_C"/>
</dbReference>